<gene>
    <name evidence="3" type="ORF">PHLGIDRAFT_120689</name>
</gene>
<dbReference type="Pfam" id="PF13430">
    <property type="entry name" value="DUF4112"/>
    <property type="match status" value="1"/>
</dbReference>
<dbReference type="AlphaFoldDB" id="A0A0C3RU62"/>
<reference evidence="3 4" key="1">
    <citation type="journal article" date="2014" name="PLoS Genet.">
        <title>Analysis of the Phlebiopsis gigantea genome, transcriptome and secretome provides insight into its pioneer colonization strategies of wood.</title>
        <authorList>
            <person name="Hori C."/>
            <person name="Ishida T."/>
            <person name="Igarashi K."/>
            <person name="Samejima M."/>
            <person name="Suzuki H."/>
            <person name="Master E."/>
            <person name="Ferreira P."/>
            <person name="Ruiz-Duenas F.J."/>
            <person name="Held B."/>
            <person name="Canessa P."/>
            <person name="Larrondo L.F."/>
            <person name="Schmoll M."/>
            <person name="Druzhinina I.S."/>
            <person name="Kubicek C.P."/>
            <person name="Gaskell J.A."/>
            <person name="Kersten P."/>
            <person name="St John F."/>
            <person name="Glasner J."/>
            <person name="Sabat G."/>
            <person name="Splinter BonDurant S."/>
            <person name="Syed K."/>
            <person name="Yadav J."/>
            <person name="Mgbeahuruike A.C."/>
            <person name="Kovalchuk A."/>
            <person name="Asiegbu F.O."/>
            <person name="Lackner G."/>
            <person name="Hoffmeister D."/>
            <person name="Rencoret J."/>
            <person name="Gutierrez A."/>
            <person name="Sun H."/>
            <person name="Lindquist E."/>
            <person name="Barry K."/>
            <person name="Riley R."/>
            <person name="Grigoriev I.V."/>
            <person name="Henrissat B."/>
            <person name="Kues U."/>
            <person name="Berka R.M."/>
            <person name="Martinez A.T."/>
            <person name="Covert S.F."/>
            <person name="Blanchette R.A."/>
            <person name="Cullen D."/>
        </authorList>
    </citation>
    <scope>NUCLEOTIDE SEQUENCE [LARGE SCALE GENOMIC DNA]</scope>
    <source>
        <strain evidence="3 4">11061_1 CR5-6</strain>
    </source>
</reference>
<keyword evidence="4" id="KW-1185">Reference proteome</keyword>
<evidence type="ECO:0008006" key="5">
    <source>
        <dbReference type="Google" id="ProtNLM"/>
    </source>
</evidence>
<evidence type="ECO:0000313" key="4">
    <source>
        <dbReference type="Proteomes" id="UP000053257"/>
    </source>
</evidence>
<evidence type="ECO:0000256" key="1">
    <source>
        <dbReference type="SAM" id="MobiDB-lite"/>
    </source>
</evidence>
<feature type="transmembrane region" description="Helical" evidence="2">
    <location>
        <begin position="65"/>
        <end position="85"/>
    </location>
</feature>
<keyword evidence="2" id="KW-0472">Membrane</keyword>
<keyword evidence="2" id="KW-1133">Transmembrane helix</keyword>
<feature type="transmembrane region" description="Helical" evidence="2">
    <location>
        <begin position="119"/>
        <end position="138"/>
    </location>
</feature>
<name>A0A0C3RU62_PHLG1</name>
<dbReference type="InterPro" id="IPR025187">
    <property type="entry name" value="DUF4112"/>
</dbReference>
<feature type="region of interest" description="Disordered" evidence="1">
    <location>
        <begin position="171"/>
        <end position="237"/>
    </location>
</feature>
<organism evidence="3 4">
    <name type="scientific">Phlebiopsis gigantea (strain 11061_1 CR5-6)</name>
    <name type="common">White-rot fungus</name>
    <name type="synonym">Peniophora gigantea</name>
    <dbReference type="NCBI Taxonomy" id="745531"/>
    <lineage>
        <taxon>Eukaryota</taxon>
        <taxon>Fungi</taxon>
        <taxon>Dikarya</taxon>
        <taxon>Basidiomycota</taxon>
        <taxon>Agaricomycotina</taxon>
        <taxon>Agaricomycetes</taxon>
        <taxon>Polyporales</taxon>
        <taxon>Phanerochaetaceae</taxon>
        <taxon>Phlebiopsis</taxon>
    </lineage>
</organism>
<sequence>MSAGRKVFEKHLQQYTPADPLYETYVDNKGRERRRKRELPPGLSSRDAKILKSVKRRAHYLDKGFSLCGLRFGWTFVIGIVPGAGDVADAALNYLLVVRKARQAEIPDWLTRKMLLNNAVSAAVGFIPLAGDVVLAMFKANSRNAALLEEYLRIRGEEFLKLEQDRVQDPATVKPGAGQQPGEHVPGKDKVKKSKSWFGMRGKGKEVATSNGATEPSRRESRFVEDVTEGGSSKAQR</sequence>
<keyword evidence="2" id="KW-0812">Transmembrane</keyword>
<dbReference type="OrthoDB" id="2103474at2759"/>
<accession>A0A0C3RU62</accession>
<dbReference type="HOGENOM" id="CLU_067862_2_1_1"/>
<dbReference type="PANTHER" id="PTHR35519:SF2">
    <property type="entry name" value="PH DOMAIN PROTEIN"/>
    <property type="match status" value="1"/>
</dbReference>
<proteinExistence type="predicted"/>
<dbReference type="PANTHER" id="PTHR35519">
    <property type="entry name" value="MEMBRANE PROTEINS"/>
    <property type="match status" value="1"/>
</dbReference>
<dbReference type="Proteomes" id="UP000053257">
    <property type="component" value="Unassembled WGS sequence"/>
</dbReference>
<feature type="compositionally biased region" description="Basic and acidic residues" evidence="1">
    <location>
        <begin position="216"/>
        <end position="225"/>
    </location>
</feature>
<evidence type="ECO:0000256" key="2">
    <source>
        <dbReference type="SAM" id="Phobius"/>
    </source>
</evidence>
<protein>
    <recommendedName>
        <fullName evidence="5">PH domain-containing protein</fullName>
    </recommendedName>
</protein>
<dbReference type="EMBL" id="KN840573">
    <property type="protein sequence ID" value="KIP04471.1"/>
    <property type="molecule type" value="Genomic_DNA"/>
</dbReference>
<evidence type="ECO:0000313" key="3">
    <source>
        <dbReference type="EMBL" id="KIP04471.1"/>
    </source>
</evidence>
<dbReference type="STRING" id="745531.A0A0C3RU62"/>